<dbReference type="Gene3D" id="3.40.50.1000">
    <property type="entry name" value="HAD superfamily/HAD-like"/>
    <property type="match status" value="1"/>
</dbReference>
<dbReference type="PANTHER" id="PTHR24092">
    <property type="entry name" value="PROBABLE PHOSPHOLIPID-TRANSPORTING ATPASE"/>
    <property type="match status" value="1"/>
</dbReference>
<dbReference type="GO" id="GO:0045332">
    <property type="term" value="P:phospholipid translocation"/>
    <property type="evidence" value="ECO:0007669"/>
    <property type="project" value="TreeGrafter"/>
</dbReference>
<dbReference type="GO" id="GO:0140326">
    <property type="term" value="F:ATPase-coupled intramembrane lipid transporter activity"/>
    <property type="evidence" value="ECO:0007669"/>
    <property type="project" value="TreeGrafter"/>
</dbReference>
<dbReference type="Proteomes" id="UP000327493">
    <property type="component" value="Chromosome 10"/>
</dbReference>
<dbReference type="InterPro" id="IPR023214">
    <property type="entry name" value="HAD_sf"/>
</dbReference>
<evidence type="ECO:0008006" key="3">
    <source>
        <dbReference type="Google" id="ProtNLM"/>
    </source>
</evidence>
<proteinExistence type="predicted"/>
<dbReference type="GO" id="GO:0005886">
    <property type="term" value="C:plasma membrane"/>
    <property type="evidence" value="ECO:0007669"/>
    <property type="project" value="TreeGrafter"/>
</dbReference>
<evidence type="ECO:0000313" key="2">
    <source>
        <dbReference type="Proteomes" id="UP000327493"/>
    </source>
</evidence>
<dbReference type="InterPro" id="IPR036412">
    <property type="entry name" value="HAD-like_sf"/>
</dbReference>
<accession>A0A5J5D7V4</accession>
<gene>
    <name evidence="1" type="ORF">FQN60_010365</name>
</gene>
<sequence>MDTDEQLETDISLLGATGIEEHLQENVPETIMALRETGIQVWGVTGDKTETAVNIGYACRLLEEEDLVINMSCGNKVRRPLSHGRLAA</sequence>
<comment type="caution">
    <text evidence="1">The sequence shown here is derived from an EMBL/GenBank/DDBJ whole genome shotgun (WGS) entry which is preliminary data.</text>
</comment>
<dbReference type="EMBL" id="VOFY01000010">
    <property type="protein sequence ID" value="KAA8589020.1"/>
    <property type="molecule type" value="Genomic_DNA"/>
</dbReference>
<reference evidence="1 2" key="1">
    <citation type="submission" date="2019-08" db="EMBL/GenBank/DDBJ databases">
        <title>A chromosome-level genome assembly, high-density linkage maps, and genome scans reveal the genomic architecture of hybrid incompatibilities underlying speciation via character displacement in darters (Percidae: Etheostominae).</title>
        <authorList>
            <person name="Moran R.L."/>
            <person name="Catchen J.M."/>
            <person name="Fuller R.C."/>
        </authorList>
    </citation>
    <scope>NUCLEOTIDE SEQUENCE [LARGE SCALE GENOMIC DNA]</scope>
    <source>
        <strain evidence="1">EspeVRDwgs_2016</strain>
        <tissue evidence="1">Muscle</tissue>
    </source>
</reference>
<protein>
    <recommendedName>
        <fullName evidence="3">P-type ATPase C-terminal domain-containing protein</fullName>
    </recommendedName>
</protein>
<dbReference type="PANTHER" id="PTHR24092:SF79">
    <property type="entry name" value="PHOSPHOLIPID-TRANSPORTING ATPASE VB"/>
    <property type="match status" value="1"/>
</dbReference>
<evidence type="ECO:0000313" key="1">
    <source>
        <dbReference type="EMBL" id="KAA8589020.1"/>
    </source>
</evidence>
<name>A0A5J5D7V4_9PERO</name>
<dbReference type="AlphaFoldDB" id="A0A5J5D7V4"/>
<dbReference type="SUPFAM" id="SSF56784">
    <property type="entry name" value="HAD-like"/>
    <property type="match status" value="1"/>
</dbReference>
<organism evidence="1 2">
    <name type="scientific">Etheostoma spectabile</name>
    <name type="common">orangethroat darter</name>
    <dbReference type="NCBI Taxonomy" id="54343"/>
    <lineage>
        <taxon>Eukaryota</taxon>
        <taxon>Metazoa</taxon>
        <taxon>Chordata</taxon>
        <taxon>Craniata</taxon>
        <taxon>Vertebrata</taxon>
        <taxon>Euteleostomi</taxon>
        <taxon>Actinopterygii</taxon>
        <taxon>Neopterygii</taxon>
        <taxon>Teleostei</taxon>
        <taxon>Neoteleostei</taxon>
        <taxon>Acanthomorphata</taxon>
        <taxon>Eupercaria</taxon>
        <taxon>Perciformes</taxon>
        <taxon>Percoidei</taxon>
        <taxon>Percidae</taxon>
        <taxon>Etheostomatinae</taxon>
        <taxon>Etheostoma</taxon>
    </lineage>
</organism>
<keyword evidence="2" id="KW-1185">Reference proteome</keyword>